<keyword evidence="1" id="KW-0812">Transmembrane</keyword>
<evidence type="ECO:0000313" key="3">
    <source>
        <dbReference type="Proteomes" id="UP001279734"/>
    </source>
</evidence>
<keyword evidence="1" id="KW-0472">Membrane</keyword>
<gene>
    <name evidence="2" type="ORF">Nepgr_027731</name>
</gene>
<proteinExistence type="predicted"/>
<protein>
    <submittedName>
        <fullName evidence="2">Uncharacterized protein</fullName>
    </submittedName>
</protein>
<reference evidence="2" key="1">
    <citation type="submission" date="2023-05" db="EMBL/GenBank/DDBJ databases">
        <title>Nepenthes gracilis genome sequencing.</title>
        <authorList>
            <person name="Fukushima K."/>
        </authorList>
    </citation>
    <scope>NUCLEOTIDE SEQUENCE</scope>
    <source>
        <strain evidence="2">SING2019-196</strain>
    </source>
</reference>
<dbReference type="EMBL" id="BSYO01000030">
    <property type="protein sequence ID" value="GMH25888.1"/>
    <property type="molecule type" value="Genomic_DNA"/>
</dbReference>
<evidence type="ECO:0000256" key="1">
    <source>
        <dbReference type="SAM" id="Phobius"/>
    </source>
</evidence>
<sequence>MIHGSGSRKSGVPLALRSILMEQVLAGSRSWDHSYFCLLLGFALASFRMIHGVKQCCLCIALLVLHCVGFFLPEYNGMIFHRLLGPTGRSVDLDAYTLRVKTQLPICFKCRFGFQNELRSRFASHMPISIAVASDCIPNAGMGRVNCRAIGYRQPSAGAWHMPCRRYSSTNTDKAKHKTPIARLDRGQKHSTIFAAAPHGQRPSGQQLVHEPHSCHPQLAASWLPGPVPTESPHPEVYVEPGCQVTTPPIVVDGNSGKLPCSVAEEALPQTESIPTPIVGLNAELLAGAVIETPTPPSDDSRALTWPNPPLPDPVPQANPDLGVTRVGANDGMVVGPICYCDPFAVLVCGRLHQWASSCMDFAISGLGGLKLLVSGTGTGHEAQFTAAVICESVAAVFLALDAVGHDAELGHDAAL</sequence>
<organism evidence="2 3">
    <name type="scientific">Nepenthes gracilis</name>
    <name type="common">Slender pitcher plant</name>
    <dbReference type="NCBI Taxonomy" id="150966"/>
    <lineage>
        <taxon>Eukaryota</taxon>
        <taxon>Viridiplantae</taxon>
        <taxon>Streptophyta</taxon>
        <taxon>Embryophyta</taxon>
        <taxon>Tracheophyta</taxon>
        <taxon>Spermatophyta</taxon>
        <taxon>Magnoliopsida</taxon>
        <taxon>eudicotyledons</taxon>
        <taxon>Gunneridae</taxon>
        <taxon>Pentapetalae</taxon>
        <taxon>Caryophyllales</taxon>
        <taxon>Nepenthaceae</taxon>
        <taxon>Nepenthes</taxon>
    </lineage>
</organism>
<evidence type="ECO:0000313" key="2">
    <source>
        <dbReference type="EMBL" id="GMH25888.1"/>
    </source>
</evidence>
<keyword evidence="1" id="KW-1133">Transmembrane helix</keyword>
<accession>A0AAD3Y1P2</accession>
<keyword evidence="3" id="KW-1185">Reference proteome</keyword>
<dbReference type="AlphaFoldDB" id="A0AAD3Y1P2"/>
<feature type="transmembrane region" description="Helical" evidence="1">
    <location>
        <begin position="57"/>
        <end position="73"/>
    </location>
</feature>
<name>A0AAD3Y1P2_NEPGR</name>
<comment type="caution">
    <text evidence="2">The sequence shown here is derived from an EMBL/GenBank/DDBJ whole genome shotgun (WGS) entry which is preliminary data.</text>
</comment>
<dbReference type="Proteomes" id="UP001279734">
    <property type="component" value="Unassembled WGS sequence"/>
</dbReference>